<dbReference type="STRING" id="225164.V3ZQN5"/>
<dbReference type="SMART" id="SM00228">
    <property type="entry name" value="PDZ"/>
    <property type="match status" value="1"/>
</dbReference>
<dbReference type="GO" id="GO:0098609">
    <property type="term" value="P:cell-cell adhesion"/>
    <property type="evidence" value="ECO:0007669"/>
    <property type="project" value="TreeGrafter"/>
</dbReference>
<dbReference type="EMBL" id="KB203019">
    <property type="protein sequence ID" value="ESO86657.1"/>
    <property type="molecule type" value="Genomic_DNA"/>
</dbReference>
<dbReference type="Proteomes" id="UP000030746">
    <property type="component" value="Unassembled WGS sequence"/>
</dbReference>
<keyword evidence="3" id="KW-1185">Reference proteome</keyword>
<dbReference type="PANTHER" id="PTHR23119:SF50">
    <property type="entry name" value="PDZ DOMAIN-CONTAINING PROTEIN"/>
    <property type="match status" value="1"/>
</dbReference>
<dbReference type="OrthoDB" id="78824at2759"/>
<dbReference type="GO" id="GO:0005912">
    <property type="term" value="C:adherens junction"/>
    <property type="evidence" value="ECO:0007669"/>
    <property type="project" value="TreeGrafter"/>
</dbReference>
<evidence type="ECO:0000313" key="2">
    <source>
        <dbReference type="EMBL" id="ESO86657.1"/>
    </source>
</evidence>
<dbReference type="GO" id="GO:0045197">
    <property type="term" value="P:establishment or maintenance of epithelial cell apical/basal polarity"/>
    <property type="evidence" value="ECO:0007669"/>
    <property type="project" value="TreeGrafter"/>
</dbReference>
<organism evidence="2 3">
    <name type="scientific">Lottia gigantea</name>
    <name type="common">Giant owl limpet</name>
    <dbReference type="NCBI Taxonomy" id="225164"/>
    <lineage>
        <taxon>Eukaryota</taxon>
        <taxon>Metazoa</taxon>
        <taxon>Spiralia</taxon>
        <taxon>Lophotrochozoa</taxon>
        <taxon>Mollusca</taxon>
        <taxon>Gastropoda</taxon>
        <taxon>Patellogastropoda</taxon>
        <taxon>Lottioidea</taxon>
        <taxon>Lottiidae</taxon>
        <taxon>Lottia</taxon>
    </lineage>
</organism>
<dbReference type="GO" id="GO:0014069">
    <property type="term" value="C:postsynaptic density"/>
    <property type="evidence" value="ECO:0007669"/>
    <property type="project" value="TreeGrafter"/>
</dbReference>
<dbReference type="OMA" id="MLEVKVY"/>
<evidence type="ECO:0000259" key="1">
    <source>
        <dbReference type="PROSITE" id="PS50106"/>
    </source>
</evidence>
<dbReference type="Pfam" id="PF00595">
    <property type="entry name" value="PDZ"/>
    <property type="match status" value="1"/>
</dbReference>
<name>V3ZQN5_LOTGI</name>
<feature type="non-terminal residue" evidence="2">
    <location>
        <position position="1"/>
    </location>
</feature>
<dbReference type="GO" id="GO:0043113">
    <property type="term" value="P:receptor clustering"/>
    <property type="evidence" value="ECO:0007669"/>
    <property type="project" value="TreeGrafter"/>
</dbReference>
<feature type="domain" description="PDZ" evidence="1">
    <location>
        <begin position="1"/>
        <end position="79"/>
    </location>
</feature>
<accession>V3ZQN5</accession>
<dbReference type="CTD" id="20232883"/>
<dbReference type="Gene3D" id="2.30.42.10">
    <property type="match status" value="1"/>
</dbReference>
<dbReference type="AlphaFoldDB" id="V3ZQN5"/>
<dbReference type="PROSITE" id="PS50106">
    <property type="entry name" value="PDZ"/>
    <property type="match status" value="1"/>
</dbReference>
<dbReference type="InterPro" id="IPR001478">
    <property type="entry name" value="PDZ"/>
</dbReference>
<dbReference type="SUPFAM" id="SSF50156">
    <property type="entry name" value="PDZ domain-like"/>
    <property type="match status" value="1"/>
</dbReference>
<dbReference type="KEGG" id="lgi:LOTGIDRAFT_128758"/>
<dbReference type="InterPro" id="IPR050614">
    <property type="entry name" value="Synaptic_Scaffolding_LAP-MAGUK"/>
</dbReference>
<dbReference type="InterPro" id="IPR036034">
    <property type="entry name" value="PDZ_sf"/>
</dbReference>
<dbReference type="GO" id="GO:0098887">
    <property type="term" value="P:neurotransmitter receptor transport, endosome to postsynaptic membrane"/>
    <property type="evidence" value="ECO:0007669"/>
    <property type="project" value="TreeGrafter"/>
</dbReference>
<dbReference type="GO" id="GO:0045211">
    <property type="term" value="C:postsynaptic membrane"/>
    <property type="evidence" value="ECO:0007669"/>
    <property type="project" value="TreeGrafter"/>
</dbReference>
<dbReference type="GO" id="GO:0098968">
    <property type="term" value="P:neurotransmitter receptor transport postsynaptic membrane to endosome"/>
    <property type="evidence" value="ECO:0007669"/>
    <property type="project" value="TreeGrafter"/>
</dbReference>
<dbReference type="RefSeq" id="XP_009062637.1">
    <property type="nucleotide sequence ID" value="XM_009064389.1"/>
</dbReference>
<reference evidence="2 3" key="1">
    <citation type="journal article" date="2013" name="Nature">
        <title>Insights into bilaterian evolution from three spiralian genomes.</title>
        <authorList>
            <person name="Simakov O."/>
            <person name="Marletaz F."/>
            <person name="Cho S.J."/>
            <person name="Edsinger-Gonzales E."/>
            <person name="Havlak P."/>
            <person name="Hellsten U."/>
            <person name="Kuo D.H."/>
            <person name="Larsson T."/>
            <person name="Lv J."/>
            <person name="Arendt D."/>
            <person name="Savage R."/>
            <person name="Osoegawa K."/>
            <person name="de Jong P."/>
            <person name="Grimwood J."/>
            <person name="Chapman J.A."/>
            <person name="Shapiro H."/>
            <person name="Aerts A."/>
            <person name="Otillar R.P."/>
            <person name="Terry A.Y."/>
            <person name="Boore J.L."/>
            <person name="Grigoriev I.V."/>
            <person name="Lindberg D.R."/>
            <person name="Seaver E.C."/>
            <person name="Weisblat D.A."/>
            <person name="Putnam N.H."/>
            <person name="Rokhsar D.S."/>
        </authorList>
    </citation>
    <scope>NUCLEOTIDE SEQUENCE [LARGE SCALE GENOMIC DNA]</scope>
</reference>
<dbReference type="PANTHER" id="PTHR23119">
    <property type="entry name" value="DISCS LARGE"/>
    <property type="match status" value="1"/>
</dbReference>
<evidence type="ECO:0000313" key="3">
    <source>
        <dbReference type="Proteomes" id="UP000030746"/>
    </source>
</evidence>
<gene>
    <name evidence="2" type="ORF">LOTGIDRAFT_128758</name>
</gene>
<protein>
    <recommendedName>
        <fullName evidence="1">PDZ domain-containing protein</fullName>
    </recommendedName>
</protein>
<dbReference type="GO" id="GO:0019901">
    <property type="term" value="F:protein kinase binding"/>
    <property type="evidence" value="ECO:0007669"/>
    <property type="project" value="TreeGrafter"/>
</dbReference>
<proteinExistence type="predicted"/>
<dbReference type="GO" id="GO:0016323">
    <property type="term" value="C:basolateral plasma membrane"/>
    <property type="evidence" value="ECO:0007669"/>
    <property type="project" value="TreeGrafter"/>
</dbReference>
<dbReference type="HOGENOM" id="CLU_2378718_0_0_1"/>
<dbReference type="GeneID" id="20232883"/>
<sequence length="95" mass="10495">QFQVQISKNPGLGFSITGGIDSNGNPFQPHDKKGIFISKVQSDGPAKHCLRRGDKILKMNSTDFTSIEHNQAVTLLKTTHTVCLLVERIHKVNLV</sequence>